<feature type="domain" description="MobA-like NTP transferase" evidence="2">
    <location>
        <begin position="10"/>
        <end position="174"/>
    </location>
</feature>
<dbReference type="GO" id="GO:0016740">
    <property type="term" value="F:transferase activity"/>
    <property type="evidence" value="ECO:0007669"/>
    <property type="project" value="UniProtKB-KW"/>
</dbReference>
<dbReference type="CDD" id="cd04182">
    <property type="entry name" value="GT_2_like_f"/>
    <property type="match status" value="1"/>
</dbReference>
<dbReference type="Proteomes" id="UP001596237">
    <property type="component" value="Unassembled WGS sequence"/>
</dbReference>
<dbReference type="SUPFAM" id="SSF53448">
    <property type="entry name" value="Nucleotide-diphospho-sugar transferases"/>
    <property type="match status" value="1"/>
</dbReference>
<evidence type="ECO:0000259" key="2">
    <source>
        <dbReference type="Pfam" id="PF12804"/>
    </source>
</evidence>
<organism evidence="3 4">
    <name type="scientific">Methylorubrum zatmanii</name>
    <dbReference type="NCBI Taxonomy" id="29429"/>
    <lineage>
        <taxon>Bacteria</taxon>
        <taxon>Pseudomonadati</taxon>
        <taxon>Pseudomonadota</taxon>
        <taxon>Alphaproteobacteria</taxon>
        <taxon>Hyphomicrobiales</taxon>
        <taxon>Methylobacteriaceae</taxon>
        <taxon>Methylorubrum</taxon>
    </lineage>
</organism>
<evidence type="ECO:0000256" key="1">
    <source>
        <dbReference type="ARBA" id="ARBA00022842"/>
    </source>
</evidence>
<gene>
    <name evidence="3" type="ORF">ACFQDP_00180</name>
</gene>
<accession>A0ABW1WJH4</accession>
<evidence type="ECO:0000313" key="3">
    <source>
        <dbReference type="EMBL" id="MFC6387776.1"/>
    </source>
</evidence>
<dbReference type="PANTHER" id="PTHR43777">
    <property type="entry name" value="MOLYBDENUM COFACTOR CYTIDYLYLTRANSFERASE"/>
    <property type="match status" value="1"/>
</dbReference>
<sequence>MRCSESRFGAVILAAGLGSRFGRAPKMLASYAGRPMVRRVAEAALGSSVGAVVAVLGAHADAVRAALAGLDLTLVDNPDPGAGLSASLRLGLAALPPEVEAAVVLLGDMPRIGPAHVDALIAAYAGAAPRPCAVVPVSGGRRGNPVLLDLRRLADDLATLSGDRGAGQILKGRDDVLEWPADPAVAFDVDTPEALDG</sequence>
<dbReference type="Gene3D" id="3.90.550.10">
    <property type="entry name" value="Spore Coat Polysaccharide Biosynthesis Protein SpsA, Chain A"/>
    <property type="match status" value="1"/>
</dbReference>
<dbReference type="InterPro" id="IPR025877">
    <property type="entry name" value="MobA-like_NTP_Trfase"/>
</dbReference>
<proteinExistence type="predicted"/>
<dbReference type="InterPro" id="IPR029044">
    <property type="entry name" value="Nucleotide-diphossugar_trans"/>
</dbReference>
<protein>
    <submittedName>
        <fullName evidence="3">NTP transferase domain-containing protein</fullName>
    </submittedName>
</protein>
<reference evidence="4" key="1">
    <citation type="journal article" date="2019" name="Int. J. Syst. Evol. Microbiol.">
        <title>The Global Catalogue of Microorganisms (GCM) 10K type strain sequencing project: providing services to taxonomists for standard genome sequencing and annotation.</title>
        <authorList>
            <consortium name="The Broad Institute Genomics Platform"/>
            <consortium name="The Broad Institute Genome Sequencing Center for Infectious Disease"/>
            <person name="Wu L."/>
            <person name="Ma J."/>
        </authorList>
    </citation>
    <scope>NUCLEOTIDE SEQUENCE [LARGE SCALE GENOMIC DNA]</scope>
    <source>
        <strain evidence="4">CCUG 36916</strain>
    </source>
</reference>
<keyword evidence="4" id="KW-1185">Reference proteome</keyword>
<name>A0ABW1WJH4_9HYPH</name>
<dbReference type="Pfam" id="PF12804">
    <property type="entry name" value="NTP_transf_3"/>
    <property type="match status" value="1"/>
</dbReference>
<dbReference type="PANTHER" id="PTHR43777:SF1">
    <property type="entry name" value="MOLYBDENUM COFACTOR CYTIDYLYLTRANSFERASE"/>
    <property type="match status" value="1"/>
</dbReference>
<keyword evidence="3" id="KW-0808">Transferase</keyword>
<dbReference type="RefSeq" id="WP_192281521.1">
    <property type="nucleotide sequence ID" value="NZ_JBHSTT010000002.1"/>
</dbReference>
<dbReference type="EMBL" id="JBHSTT010000002">
    <property type="protein sequence ID" value="MFC6387776.1"/>
    <property type="molecule type" value="Genomic_DNA"/>
</dbReference>
<evidence type="ECO:0000313" key="4">
    <source>
        <dbReference type="Proteomes" id="UP001596237"/>
    </source>
</evidence>
<comment type="caution">
    <text evidence="3">The sequence shown here is derived from an EMBL/GenBank/DDBJ whole genome shotgun (WGS) entry which is preliminary data.</text>
</comment>
<keyword evidence="1" id="KW-0460">Magnesium</keyword>